<evidence type="ECO:0000313" key="3">
    <source>
        <dbReference type="Proteomes" id="UP000322873"/>
    </source>
</evidence>
<comment type="caution">
    <text evidence="2">The sequence shown here is derived from an EMBL/GenBank/DDBJ whole genome shotgun (WGS) entry which is preliminary data.</text>
</comment>
<dbReference type="AlphaFoldDB" id="A0A5M9JYS5"/>
<feature type="region of interest" description="Disordered" evidence="1">
    <location>
        <begin position="1"/>
        <end position="44"/>
    </location>
</feature>
<organism evidence="2 3">
    <name type="scientific">Monilinia fructicola</name>
    <name type="common">Brown rot fungus</name>
    <name type="synonym">Ciboria fructicola</name>
    <dbReference type="NCBI Taxonomy" id="38448"/>
    <lineage>
        <taxon>Eukaryota</taxon>
        <taxon>Fungi</taxon>
        <taxon>Dikarya</taxon>
        <taxon>Ascomycota</taxon>
        <taxon>Pezizomycotina</taxon>
        <taxon>Leotiomycetes</taxon>
        <taxon>Helotiales</taxon>
        <taxon>Sclerotiniaceae</taxon>
        <taxon>Monilinia</taxon>
    </lineage>
</organism>
<proteinExistence type="predicted"/>
<accession>A0A5M9JYS5</accession>
<protein>
    <submittedName>
        <fullName evidence="2">Uncharacterized protein</fullName>
    </submittedName>
</protein>
<evidence type="ECO:0000256" key="1">
    <source>
        <dbReference type="SAM" id="MobiDB-lite"/>
    </source>
</evidence>
<gene>
    <name evidence="2" type="ORF">EYC84_003938</name>
</gene>
<keyword evidence="3" id="KW-1185">Reference proteome</keyword>
<sequence length="118" mass="12980">MFLGSKGPRVQIETSSEGQPDGFGGEDFGEPDPNVVGTDLHEEDGVWGRRGTVGAHLRQESPGCNKYQRQEEIAKCDGRFGGVVLKTDNSTNLPRNVPKQRVIVAKLRSRGSLFEIQR</sequence>
<name>A0A5M9JYS5_MONFR</name>
<dbReference type="Proteomes" id="UP000322873">
    <property type="component" value="Unassembled WGS sequence"/>
</dbReference>
<evidence type="ECO:0000313" key="2">
    <source>
        <dbReference type="EMBL" id="KAA8574688.1"/>
    </source>
</evidence>
<reference evidence="2 3" key="1">
    <citation type="submission" date="2019-06" db="EMBL/GenBank/DDBJ databases">
        <title>Genome Sequence of the Brown Rot Fungal Pathogen Monilinia fructicola.</title>
        <authorList>
            <person name="De Miccolis Angelini R.M."/>
            <person name="Landi L."/>
            <person name="Abate D."/>
            <person name="Pollastro S."/>
            <person name="Romanazzi G."/>
            <person name="Faretra F."/>
        </authorList>
    </citation>
    <scope>NUCLEOTIDE SEQUENCE [LARGE SCALE GENOMIC DNA]</scope>
    <source>
        <strain evidence="2 3">Mfrc123</strain>
    </source>
</reference>
<dbReference type="EMBL" id="VICG01000002">
    <property type="protein sequence ID" value="KAA8574688.1"/>
    <property type="molecule type" value="Genomic_DNA"/>
</dbReference>